<organism evidence="9 10">
    <name type="scientific">Sporomusa sphaeroides DSM 2875</name>
    <dbReference type="NCBI Taxonomy" id="1337886"/>
    <lineage>
        <taxon>Bacteria</taxon>
        <taxon>Bacillati</taxon>
        <taxon>Bacillota</taxon>
        <taxon>Negativicutes</taxon>
        <taxon>Selenomonadales</taxon>
        <taxon>Sporomusaceae</taxon>
        <taxon>Sporomusa</taxon>
    </lineage>
</organism>
<dbReference type="CDD" id="cd00537">
    <property type="entry name" value="MTHFR"/>
    <property type="match status" value="1"/>
</dbReference>
<dbReference type="InterPro" id="IPR029041">
    <property type="entry name" value="FAD-linked_oxidoreductase-like"/>
</dbReference>
<name>A0ABP2C5Z6_9FIRM</name>
<reference evidence="9 10" key="1">
    <citation type="submission" date="2016-01" db="EMBL/GenBank/DDBJ databases">
        <authorList>
            <person name="Brown R."/>
        </authorList>
    </citation>
    <scope>NUCLEOTIDE SEQUENCE [LARGE SCALE GENOMIC DNA]</scope>
    <source>
        <strain evidence="9">Sporomusa sphaeroides DSM 2875</strain>
    </source>
</reference>
<comment type="similarity">
    <text evidence="3 8">Belongs to the methylenetetrahydrofolate reductase family.</text>
</comment>
<dbReference type="InterPro" id="IPR003171">
    <property type="entry name" value="Mehydrof_redctse-like"/>
</dbReference>
<keyword evidence="6 8" id="KW-0560">Oxidoreductase</keyword>
<dbReference type="SUPFAM" id="SSF51730">
    <property type="entry name" value="FAD-linked oxidoreductase"/>
    <property type="match status" value="1"/>
</dbReference>
<dbReference type="PANTHER" id="PTHR45754:SF3">
    <property type="entry name" value="METHYLENETETRAHYDROFOLATE REDUCTASE (NADPH)"/>
    <property type="match status" value="1"/>
</dbReference>
<dbReference type="RefSeq" id="WP_075756271.1">
    <property type="nucleotide sequence ID" value="NZ_CP146991.1"/>
</dbReference>
<sequence length="287" mass="30910">MTLIDKLGKSFVFTTELGGINGTDIEGSIAKLKEYDGVDAINIHDCPNGRLRMNSVMAAAIIKQVAGVETIPHFTCRDRSLLGTQADLLGAHALGIRYMLPTTGDGPQHGPYQSAAVYDYNTAKLIELIKNFNQGKDANGEAFTGQTQFAVAATATPGAANLAAETANMQRKISAGADFFQTQPVYDPEQAGRFIDKAKSLGKPVLLGLMPLKSLKMAEFVNKNVAGVTVPAHILTEMEQGKTGFEIACEFICQIYRQVDGIHIFGMGDVAVTNKVVAFARELLNRR</sequence>
<evidence type="ECO:0000313" key="9">
    <source>
        <dbReference type="EMBL" id="CVK19141.1"/>
    </source>
</evidence>
<evidence type="ECO:0000313" key="10">
    <source>
        <dbReference type="Proteomes" id="UP000245702"/>
    </source>
</evidence>
<proteinExistence type="inferred from homology"/>
<evidence type="ECO:0000256" key="3">
    <source>
        <dbReference type="ARBA" id="ARBA00006743"/>
    </source>
</evidence>
<dbReference type="Pfam" id="PF02219">
    <property type="entry name" value="MTHFR"/>
    <property type="match status" value="1"/>
</dbReference>
<gene>
    <name evidence="9" type="primary">yitJ_2</name>
    <name evidence="9" type="ORF">SSPH_01788</name>
</gene>
<accession>A0ABP2C5Z6</accession>
<dbReference type="Gene3D" id="3.20.20.220">
    <property type="match status" value="1"/>
</dbReference>
<comment type="catalytic activity">
    <reaction evidence="7">
        <text>(6S)-5-methyl-5,6,7,8-tetrahydrofolate + NAD(+) = (6R)-5,10-methylene-5,6,7,8-tetrahydrofolate + NADH + H(+)</text>
        <dbReference type="Rhea" id="RHEA:19821"/>
        <dbReference type="ChEBI" id="CHEBI:15378"/>
        <dbReference type="ChEBI" id="CHEBI:15636"/>
        <dbReference type="ChEBI" id="CHEBI:18608"/>
        <dbReference type="ChEBI" id="CHEBI:57540"/>
        <dbReference type="ChEBI" id="CHEBI:57945"/>
        <dbReference type="EC" id="1.5.1.54"/>
    </reaction>
    <physiologicalReaction direction="right-to-left" evidence="7">
        <dbReference type="Rhea" id="RHEA:19823"/>
    </physiologicalReaction>
</comment>
<dbReference type="EMBL" id="FCOW01000008">
    <property type="protein sequence ID" value="CVK19141.1"/>
    <property type="molecule type" value="Genomic_DNA"/>
</dbReference>
<comment type="cofactor">
    <cofactor evidence="1 8">
        <name>FAD</name>
        <dbReference type="ChEBI" id="CHEBI:57692"/>
    </cofactor>
</comment>
<dbReference type="PANTHER" id="PTHR45754">
    <property type="entry name" value="METHYLENETETRAHYDROFOLATE REDUCTASE"/>
    <property type="match status" value="1"/>
</dbReference>
<evidence type="ECO:0000256" key="7">
    <source>
        <dbReference type="ARBA" id="ARBA00048628"/>
    </source>
</evidence>
<keyword evidence="4 8" id="KW-0285">Flavoprotein</keyword>
<dbReference type="Proteomes" id="UP000245702">
    <property type="component" value="Unassembled WGS sequence"/>
</dbReference>
<protein>
    <recommendedName>
        <fullName evidence="8">Methylenetetrahydrofolate reductase</fullName>
    </recommendedName>
</protein>
<keyword evidence="5 8" id="KW-0274">FAD</keyword>
<comment type="pathway">
    <text evidence="2 8">One-carbon metabolism; tetrahydrofolate interconversion.</text>
</comment>
<evidence type="ECO:0000256" key="5">
    <source>
        <dbReference type="ARBA" id="ARBA00022827"/>
    </source>
</evidence>
<evidence type="ECO:0000256" key="4">
    <source>
        <dbReference type="ARBA" id="ARBA00022630"/>
    </source>
</evidence>
<evidence type="ECO:0000256" key="1">
    <source>
        <dbReference type="ARBA" id="ARBA00001974"/>
    </source>
</evidence>
<evidence type="ECO:0000256" key="2">
    <source>
        <dbReference type="ARBA" id="ARBA00004777"/>
    </source>
</evidence>
<evidence type="ECO:0000256" key="6">
    <source>
        <dbReference type="ARBA" id="ARBA00023002"/>
    </source>
</evidence>
<comment type="caution">
    <text evidence="9">The sequence shown here is derived from an EMBL/GenBank/DDBJ whole genome shotgun (WGS) entry which is preliminary data.</text>
</comment>
<evidence type="ECO:0000256" key="8">
    <source>
        <dbReference type="RuleBase" id="RU003862"/>
    </source>
</evidence>
<keyword evidence="10" id="KW-1185">Reference proteome</keyword>